<comment type="caution">
    <text evidence="1">The sequence shown here is derived from an EMBL/GenBank/DDBJ whole genome shotgun (WGS) entry which is preliminary data.</text>
</comment>
<dbReference type="AlphaFoldDB" id="A0AA87RBP0"/>
<evidence type="ECO:0000313" key="2">
    <source>
        <dbReference type="Proteomes" id="UP000321749"/>
    </source>
</evidence>
<sequence>MERDVSPQMLLKDLVSLRGRDGISYRAVEMTRVLPWIRVVSSLLRDQGRSEQERNATALEVVKCAAQNEALLGKSYSRIVTHTLNIAGEDSVLKQRMRDLLDEFKVGEKALARKVDYAYAELAMQLLVMTESPCDSWSAAARGLALAEEEAALLVRLAQIRVERAGGIWDVERTLQNLERHVPIGLQRFDGQNNSGGSPMRSILSKIIVRLYGPRVRFPELDPLFSPRLLRNLLRMEPAELSQESRRLATQMRDVMAPSFIFLDERAVKYIPWPTQESDVIAMVNRGLLLAVEIALALEESNEWWLLDDVADGERSGTGRLP</sequence>
<dbReference type="EMBL" id="BJUU01000007">
    <property type="protein sequence ID" value="GEK80135.1"/>
    <property type="molecule type" value="Genomic_DNA"/>
</dbReference>
<evidence type="ECO:0000313" key="1">
    <source>
        <dbReference type="EMBL" id="GEK80135.1"/>
    </source>
</evidence>
<gene>
    <name evidence="1" type="ORF">ABA31_14860</name>
</gene>
<protein>
    <submittedName>
        <fullName evidence="1">Uncharacterized protein</fullName>
    </submittedName>
</protein>
<keyword evidence="2" id="KW-1185">Reference proteome</keyword>
<proteinExistence type="predicted"/>
<dbReference type="RefSeq" id="WP_146794141.1">
    <property type="nucleotide sequence ID" value="NZ_BJUU01000007.1"/>
</dbReference>
<reference evidence="1 2" key="1">
    <citation type="submission" date="2019-07" db="EMBL/GenBank/DDBJ databases">
        <title>Whole genome shotgun sequence of Agrococcus baldri NBRC 103055.</title>
        <authorList>
            <person name="Hosoyama A."/>
            <person name="Uohara A."/>
            <person name="Ohji S."/>
            <person name="Ichikawa N."/>
        </authorList>
    </citation>
    <scope>NUCLEOTIDE SEQUENCE [LARGE SCALE GENOMIC DNA]</scope>
    <source>
        <strain evidence="1 2">NBRC 103055</strain>
    </source>
</reference>
<name>A0AA87RBP0_9MICO</name>
<dbReference type="Proteomes" id="UP000321749">
    <property type="component" value="Unassembled WGS sequence"/>
</dbReference>
<organism evidence="1 2">
    <name type="scientific">Agrococcus baldri</name>
    <dbReference type="NCBI Taxonomy" id="153730"/>
    <lineage>
        <taxon>Bacteria</taxon>
        <taxon>Bacillati</taxon>
        <taxon>Actinomycetota</taxon>
        <taxon>Actinomycetes</taxon>
        <taxon>Micrococcales</taxon>
        <taxon>Microbacteriaceae</taxon>
        <taxon>Agrococcus</taxon>
    </lineage>
</organism>
<accession>A0AA87RBP0</accession>